<dbReference type="AlphaFoldDB" id="A0A2M7TJG6"/>
<dbReference type="NCBIfam" id="TIGR01144">
    <property type="entry name" value="ATP_synt_b"/>
    <property type="match status" value="1"/>
</dbReference>
<evidence type="ECO:0000256" key="7">
    <source>
        <dbReference type="ARBA" id="ARBA00022989"/>
    </source>
</evidence>
<protein>
    <recommendedName>
        <fullName evidence="13">ATP synthase subunit b</fullName>
    </recommendedName>
    <alternativeName>
        <fullName evidence="13">ATP synthase F(0) sector subunit b</fullName>
    </alternativeName>
    <alternativeName>
        <fullName evidence="13">ATPase subunit I</fullName>
    </alternativeName>
    <alternativeName>
        <fullName evidence="13">F-type ATPase subunit b</fullName>
        <shortName evidence="13">F-ATPase subunit b</shortName>
    </alternativeName>
</protein>
<keyword evidence="5 13" id="KW-0812">Transmembrane</keyword>
<evidence type="ECO:0000256" key="2">
    <source>
        <dbReference type="ARBA" id="ARBA00022448"/>
    </source>
</evidence>
<keyword evidence="4 13" id="KW-0138">CF(0)</keyword>
<dbReference type="Gene3D" id="1.20.5.620">
    <property type="entry name" value="F1F0 ATP synthase subunit B, membrane domain"/>
    <property type="match status" value="1"/>
</dbReference>
<gene>
    <name evidence="13 16" type="primary">atpF</name>
    <name evidence="16" type="ORF">COY32_02925</name>
</gene>
<dbReference type="InterPro" id="IPR005864">
    <property type="entry name" value="ATP_synth_F0_bsu_bac"/>
</dbReference>
<evidence type="ECO:0000256" key="15">
    <source>
        <dbReference type="SAM" id="Coils"/>
    </source>
</evidence>
<evidence type="ECO:0000256" key="8">
    <source>
        <dbReference type="ARBA" id="ARBA00023065"/>
    </source>
</evidence>
<dbReference type="EMBL" id="PFNL01000085">
    <property type="protein sequence ID" value="PIZ46703.1"/>
    <property type="molecule type" value="Genomic_DNA"/>
</dbReference>
<dbReference type="GO" id="GO:0012505">
    <property type="term" value="C:endomembrane system"/>
    <property type="evidence" value="ECO:0007669"/>
    <property type="project" value="UniProtKB-SubCell"/>
</dbReference>
<evidence type="ECO:0000256" key="6">
    <source>
        <dbReference type="ARBA" id="ARBA00022781"/>
    </source>
</evidence>
<dbReference type="Pfam" id="PF00430">
    <property type="entry name" value="ATP-synt_B"/>
    <property type="match status" value="1"/>
</dbReference>
<feature type="coiled-coil region" evidence="15">
    <location>
        <begin position="34"/>
        <end position="71"/>
    </location>
</feature>
<evidence type="ECO:0000256" key="10">
    <source>
        <dbReference type="ARBA" id="ARBA00023310"/>
    </source>
</evidence>
<dbReference type="SUPFAM" id="SSF81573">
    <property type="entry name" value="F1F0 ATP synthase subunit B, membrane domain"/>
    <property type="match status" value="1"/>
</dbReference>
<evidence type="ECO:0000313" key="17">
    <source>
        <dbReference type="Proteomes" id="UP000228920"/>
    </source>
</evidence>
<sequence length="164" mass="18716">MEKLGIDVQLIVLQAINFAILLYVLNRFLYKPVLKQLAQRKEQVEQNARVQNDLNERMTQLEKDKEAMLAETKDEAQKILGQAREMGKQLSATLKDDAQKKADELLKKASNDIEIERGRIKDSIKDEVSQIAISAAEHVLRESITSEQKNSITKTAVDKFINHE</sequence>
<evidence type="ECO:0000256" key="13">
    <source>
        <dbReference type="HAMAP-Rule" id="MF_01398"/>
    </source>
</evidence>
<evidence type="ECO:0000313" key="16">
    <source>
        <dbReference type="EMBL" id="PIZ46703.1"/>
    </source>
</evidence>
<evidence type="ECO:0000256" key="9">
    <source>
        <dbReference type="ARBA" id="ARBA00023136"/>
    </source>
</evidence>
<evidence type="ECO:0000256" key="5">
    <source>
        <dbReference type="ARBA" id="ARBA00022692"/>
    </source>
</evidence>
<keyword evidence="8 13" id="KW-0406">Ion transport</keyword>
<evidence type="ECO:0000256" key="12">
    <source>
        <dbReference type="ARBA" id="ARBA00037847"/>
    </source>
</evidence>
<keyword evidence="9 13" id="KW-0472">Membrane</keyword>
<evidence type="ECO:0000256" key="4">
    <source>
        <dbReference type="ARBA" id="ARBA00022547"/>
    </source>
</evidence>
<evidence type="ECO:0000256" key="14">
    <source>
        <dbReference type="RuleBase" id="RU003848"/>
    </source>
</evidence>
<dbReference type="HAMAP" id="MF_01398">
    <property type="entry name" value="ATP_synth_b_bprime"/>
    <property type="match status" value="1"/>
</dbReference>
<organism evidence="16 17">
    <name type="scientific">candidate division WWE3 bacterium CG_4_10_14_0_2_um_filter_41_14</name>
    <dbReference type="NCBI Taxonomy" id="1975072"/>
    <lineage>
        <taxon>Bacteria</taxon>
        <taxon>Katanobacteria</taxon>
    </lineage>
</organism>
<comment type="similarity">
    <text evidence="1 13 14">Belongs to the ATPase B chain family.</text>
</comment>
<dbReference type="Proteomes" id="UP000228920">
    <property type="component" value="Unassembled WGS sequence"/>
</dbReference>
<comment type="caution">
    <text evidence="16">The sequence shown here is derived from an EMBL/GenBank/DDBJ whole genome shotgun (WGS) entry which is preliminary data.</text>
</comment>
<reference evidence="17" key="1">
    <citation type="submission" date="2017-09" db="EMBL/GenBank/DDBJ databases">
        <title>Depth-based differentiation of microbial function through sediment-hosted aquifers and enrichment of novel symbionts in the deep terrestrial subsurface.</title>
        <authorList>
            <person name="Probst A.J."/>
            <person name="Ladd B."/>
            <person name="Jarett J.K."/>
            <person name="Geller-Mcgrath D.E."/>
            <person name="Sieber C.M.K."/>
            <person name="Emerson J.B."/>
            <person name="Anantharaman K."/>
            <person name="Thomas B.C."/>
            <person name="Malmstrom R."/>
            <person name="Stieglmeier M."/>
            <person name="Klingl A."/>
            <person name="Woyke T."/>
            <person name="Ryan C.M."/>
            <person name="Banfield J.F."/>
        </authorList>
    </citation>
    <scope>NUCLEOTIDE SEQUENCE [LARGE SCALE GENOMIC DNA]</scope>
</reference>
<dbReference type="GO" id="GO:0046933">
    <property type="term" value="F:proton-transporting ATP synthase activity, rotational mechanism"/>
    <property type="evidence" value="ECO:0007669"/>
    <property type="project" value="UniProtKB-UniRule"/>
</dbReference>
<keyword evidence="6 13" id="KW-0375">Hydrogen ion transport</keyword>
<dbReference type="PANTHER" id="PTHR33445">
    <property type="entry name" value="ATP SYNTHASE SUBUNIT B', CHLOROPLASTIC"/>
    <property type="match status" value="1"/>
</dbReference>
<dbReference type="InterPro" id="IPR028987">
    <property type="entry name" value="ATP_synth_B-like_membr_sf"/>
</dbReference>
<comment type="function">
    <text evidence="13">Component of the F(0) channel, it forms part of the peripheral stalk, linking F(1) to F(0).</text>
</comment>
<keyword evidence="10 13" id="KW-0066">ATP synthesis</keyword>
<comment type="function">
    <text evidence="11 13">F(1)F(0) ATP synthase produces ATP from ADP in the presence of a proton or sodium gradient. F-type ATPases consist of two structural domains, F(1) containing the extramembraneous catalytic core and F(0) containing the membrane proton channel, linked together by a central stalk and a peripheral stalk. During catalysis, ATP synthesis in the catalytic domain of F(1) is coupled via a rotary mechanism of the central stalk subunits to proton translocation.</text>
</comment>
<dbReference type="CDD" id="cd06503">
    <property type="entry name" value="ATP-synt_Fo_b"/>
    <property type="match status" value="1"/>
</dbReference>
<evidence type="ECO:0000256" key="1">
    <source>
        <dbReference type="ARBA" id="ARBA00005513"/>
    </source>
</evidence>
<name>A0A2M7TJG6_UNCKA</name>
<proteinExistence type="inferred from homology"/>
<keyword evidence="2 13" id="KW-0813">Transport</keyword>
<comment type="subcellular location">
    <subcellularLocation>
        <location evidence="13">Cell membrane</location>
        <topology evidence="13">Single-pass membrane protein</topology>
    </subcellularLocation>
    <subcellularLocation>
        <location evidence="12">Endomembrane system</location>
        <topology evidence="12">Single-pass membrane protein</topology>
    </subcellularLocation>
</comment>
<evidence type="ECO:0000256" key="11">
    <source>
        <dbReference type="ARBA" id="ARBA00025198"/>
    </source>
</evidence>
<keyword evidence="7 13" id="KW-1133">Transmembrane helix</keyword>
<dbReference type="PANTHER" id="PTHR33445:SF1">
    <property type="entry name" value="ATP SYNTHASE SUBUNIT B"/>
    <property type="match status" value="1"/>
</dbReference>
<keyword evidence="15" id="KW-0175">Coiled coil</keyword>
<comment type="subunit">
    <text evidence="13">F-type ATPases have 2 components, F(1) - the catalytic core - and F(0) - the membrane proton channel. F(1) has five subunits: alpha(3), beta(3), gamma(1), delta(1), epsilon(1). F(0) has three main subunits: a(1), b(2) and c(10-14). The alpha and beta chains form an alternating ring which encloses part of the gamma chain. F(1) is attached to F(0) by a central stalk formed by the gamma and epsilon chains, while a peripheral stalk is formed by the delta and b chains.</text>
</comment>
<dbReference type="InterPro" id="IPR002146">
    <property type="entry name" value="ATP_synth_b/b'su_bac/chlpt"/>
</dbReference>
<dbReference type="GO" id="GO:0045259">
    <property type="term" value="C:proton-transporting ATP synthase complex"/>
    <property type="evidence" value="ECO:0007669"/>
    <property type="project" value="UniProtKB-KW"/>
</dbReference>
<feature type="transmembrane region" description="Helical" evidence="13">
    <location>
        <begin position="6"/>
        <end position="25"/>
    </location>
</feature>
<evidence type="ECO:0000256" key="3">
    <source>
        <dbReference type="ARBA" id="ARBA00022475"/>
    </source>
</evidence>
<dbReference type="GO" id="GO:0005886">
    <property type="term" value="C:plasma membrane"/>
    <property type="evidence" value="ECO:0007669"/>
    <property type="project" value="UniProtKB-SubCell"/>
</dbReference>
<dbReference type="InterPro" id="IPR050059">
    <property type="entry name" value="ATP_synthase_B_chain"/>
</dbReference>
<keyword evidence="3 13" id="KW-1003">Cell membrane</keyword>
<dbReference type="GO" id="GO:0046961">
    <property type="term" value="F:proton-transporting ATPase activity, rotational mechanism"/>
    <property type="evidence" value="ECO:0007669"/>
    <property type="project" value="TreeGrafter"/>
</dbReference>
<accession>A0A2M7TJG6</accession>